<dbReference type="Gene3D" id="1.10.357.10">
    <property type="entry name" value="Tetracycline Repressor, domain 2"/>
    <property type="match status" value="1"/>
</dbReference>
<dbReference type="InterPro" id="IPR001647">
    <property type="entry name" value="HTH_TetR"/>
</dbReference>
<dbReference type="PANTHER" id="PTHR43479">
    <property type="entry name" value="ACREF/ENVCD OPERON REPRESSOR-RELATED"/>
    <property type="match status" value="1"/>
</dbReference>
<proteinExistence type="predicted"/>
<evidence type="ECO:0000259" key="3">
    <source>
        <dbReference type="PROSITE" id="PS50977"/>
    </source>
</evidence>
<keyword evidence="5" id="KW-1185">Reference proteome</keyword>
<dbReference type="SUPFAM" id="SSF46689">
    <property type="entry name" value="Homeodomain-like"/>
    <property type="match status" value="1"/>
</dbReference>
<dbReference type="InterPro" id="IPR050624">
    <property type="entry name" value="HTH-type_Tx_Regulator"/>
</dbReference>
<dbReference type="PANTHER" id="PTHR43479:SF11">
    <property type="entry name" value="ACREF_ENVCD OPERON REPRESSOR-RELATED"/>
    <property type="match status" value="1"/>
</dbReference>
<dbReference type="PROSITE" id="PS50977">
    <property type="entry name" value="HTH_TETR_2"/>
    <property type="match status" value="1"/>
</dbReference>
<dbReference type="InterPro" id="IPR009057">
    <property type="entry name" value="Homeodomain-like_sf"/>
</dbReference>
<reference evidence="4" key="1">
    <citation type="submission" date="2010-07" db="EMBL/GenBank/DDBJ databases">
        <title>Complete sequence of Clostridium saccharolyticum WM1.</title>
        <authorList>
            <consortium name="US DOE Joint Genome Institute"/>
            <person name="Lucas S."/>
            <person name="Copeland A."/>
            <person name="Lapidus A."/>
            <person name="Cheng J.-F."/>
            <person name="Bruce D."/>
            <person name="Goodwin L."/>
            <person name="Pitluck S."/>
            <person name="Chertkov O."/>
            <person name="Detter J.C."/>
            <person name="Han C."/>
            <person name="Tapia R."/>
            <person name="Land M."/>
            <person name="Hauser L."/>
            <person name="Chang Y.-J."/>
            <person name="Jeffries C."/>
            <person name="Kyrpides N."/>
            <person name="Ivanova N."/>
            <person name="Mikhailova N."/>
            <person name="Mouttaki H."/>
            <person name="Lin L."/>
            <person name="Zhou J."/>
            <person name="Hemme C.L."/>
            <person name="Woyke T."/>
        </authorList>
    </citation>
    <scope>NUCLEOTIDE SEQUENCE [LARGE SCALE GENOMIC DNA]</scope>
    <source>
        <strain evidence="4">WM1</strain>
    </source>
</reference>
<evidence type="ECO:0000313" key="4">
    <source>
        <dbReference type="EMBL" id="ADL04039.1"/>
    </source>
</evidence>
<dbReference type="GO" id="GO:0003677">
    <property type="term" value="F:DNA binding"/>
    <property type="evidence" value="ECO:0007669"/>
    <property type="project" value="UniProtKB-UniRule"/>
</dbReference>
<dbReference type="eggNOG" id="COG1309">
    <property type="taxonomic scope" value="Bacteria"/>
</dbReference>
<dbReference type="KEGG" id="csh:Closa_1440"/>
<dbReference type="EMBL" id="CP002109">
    <property type="protein sequence ID" value="ADL04039.1"/>
    <property type="molecule type" value="Genomic_DNA"/>
</dbReference>
<feature type="DNA-binding region" description="H-T-H motif" evidence="2">
    <location>
        <begin position="36"/>
        <end position="55"/>
    </location>
</feature>
<dbReference type="PRINTS" id="PR00455">
    <property type="entry name" value="HTHTETR"/>
</dbReference>
<dbReference type="HOGENOM" id="CLU_069356_46_0_9"/>
<feature type="domain" description="HTH tetR-type" evidence="3">
    <location>
        <begin position="13"/>
        <end position="73"/>
    </location>
</feature>
<protein>
    <submittedName>
        <fullName evidence="4">Transcriptional regulator, TetR family</fullName>
    </submittedName>
</protein>
<dbReference type="OrthoDB" id="9808476at2"/>
<evidence type="ECO:0000256" key="2">
    <source>
        <dbReference type="PROSITE-ProRule" id="PRU00335"/>
    </source>
</evidence>
<dbReference type="RefSeq" id="WP_013272130.1">
    <property type="nucleotide sequence ID" value="NC_014376.1"/>
</dbReference>
<name>D9R9I9_LACSW</name>
<dbReference type="Proteomes" id="UP000001662">
    <property type="component" value="Chromosome"/>
</dbReference>
<dbReference type="STRING" id="610130.Closa_1440"/>
<organism evidence="4 5">
    <name type="scientific">Lacrimispora saccharolytica (strain ATCC 35040 / DSM 2544 / NRCC 2533 / WM1)</name>
    <name type="common">Clostridium saccharolyticum</name>
    <dbReference type="NCBI Taxonomy" id="610130"/>
    <lineage>
        <taxon>Bacteria</taxon>
        <taxon>Bacillati</taxon>
        <taxon>Bacillota</taxon>
        <taxon>Clostridia</taxon>
        <taxon>Lachnospirales</taxon>
        <taxon>Lachnospiraceae</taxon>
        <taxon>Lacrimispora</taxon>
    </lineage>
</organism>
<evidence type="ECO:0000313" key="5">
    <source>
        <dbReference type="Proteomes" id="UP000001662"/>
    </source>
</evidence>
<dbReference type="Pfam" id="PF00440">
    <property type="entry name" value="TetR_N"/>
    <property type="match status" value="1"/>
</dbReference>
<gene>
    <name evidence="4" type="ordered locus">Closa_1440</name>
</gene>
<sequence>MANIRTPKQKRSIDKKKNIAITGFELFCEKGYHKTNTIEIAERAGVSIGALYSYFKDKRDIYIAAYEQYLDSNSQLLFEALKQLPEPFRLSVFIDQWIQCYIQFFCTSGSVLAPLRMMMLEDEEINHHFCDFEHEYISKIVEILNQNGFVSHDLLEKVYVCSILVDSLNQENSVFPHKRISFDALKRQIIETVFHILSS</sequence>
<dbReference type="AlphaFoldDB" id="D9R9I9"/>
<dbReference type="PaxDb" id="610130-Closa_1440"/>
<keyword evidence="1 2" id="KW-0238">DNA-binding</keyword>
<evidence type="ECO:0000256" key="1">
    <source>
        <dbReference type="ARBA" id="ARBA00023125"/>
    </source>
</evidence>
<accession>D9R9I9</accession>